<accession>K3ZCK6</accession>
<keyword evidence="2" id="KW-1185">Reference proteome</keyword>
<evidence type="ECO:0000313" key="1">
    <source>
        <dbReference type="EnsemblPlants" id="KQL16438"/>
    </source>
</evidence>
<dbReference type="HOGENOM" id="CLU_3053970_0_0_1"/>
<dbReference type="EnsemblPlants" id="KQL16438">
    <property type="protein sequence ID" value="KQL16438"/>
    <property type="gene ID" value="SETIT_024281mg"/>
</dbReference>
<reference evidence="1" key="2">
    <citation type="submission" date="2018-08" db="UniProtKB">
        <authorList>
            <consortium name="EnsemblPlants"/>
        </authorList>
    </citation>
    <scope>IDENTIFICATION</scope>
    <source>
        <strain evidence="1">Yugu1</strain>
    </source>
</reference>
<dbReference type="PROSITE" id="PS51257">
    <property type="entry name" value="PROKAR_LIPOPROTEIN"/>
    <property type="match status" value="1"/>
</dbReference>
<protein>
    <submittedName>
        <fullName evidence="1">Uncharacterized protein</fullName>
    </submittedName>
</protein>
<sequence length="54" mass="6232">MTTSVNKIAVVVCFRPFGSKSLWTNPFFSLGCRFLGYSFKLTFWCCQCRFGFSD</sequence>
<organism evidence="1 2">
    <name type="scientific">Setaria italica</name>
    <name type="common">Foxtail millet</name>
    <name type="synonym">Panicum italicum</name>
    <dbReference type="NCBI Taxonomy" id="4555"/>
    <lineage>
        <taxon>Eukaryota</taxon>
        <taxon>Viridiplantae</taxon>
        <taxon>Streptophyta</taxon>
        <taxon>Embryophyta</taxon>
        <taxon>Tracheophyta</taxon>
        <taxon>Spermatophyta</taxon>
        <taxon>Magnoliopsida</taxon>
        <taxon>Liliopsida</taxon>
        <taxon>Poales</taxon>
        <taxon>Poaceae</taxon>
        <taxon>PACMAD clade</taxon>
        <taxon>Panicoideae</taxon>
        <taxon>Panicodae</taxon>
        <taxon>Paniceae</taxon>
        <taxon>Cenchrinae</taxon>
        <taxon>Setaria</taxon>
    </lineage>
</organism>
<dbReference type="EMBL" id="AGNK02001975">
    <property type="status" value="NOT_ANNOTATED_CDS"/>
    <property type="molecule type" value="Genomic_DNA"/>
</dbReference>
<dbReference type="InParanoid" id="K3ZCK6"/>
<dbReference type="AlphaFoldDB" id="K3ZCK6"/>
<dbReference type="Gramene" id="KQL16438">
    <property type="protein sequence ID" value="KQL16438"/>
    <property type="gene ID" value="SETIT_024281mg"/>
</dbReference>
<proteinExistence type="predicted"/>
<dbReference type="Proteomes" id="UP000004995">
    <property type="component" value="Unassembled WGS sequence"/>
</dbReference>
<reference evidence="2" key="1">
    <citation type="journal article" date="2012" name="Nat. Biotechnol.">
        <title>Reference genome sequence of the model plant Setaria.</title>
        <authorList>
            <person name="Bennetzen J.L."/>
            <person name="Schmutz J."/>
            <person name="Wang H."/>
            <person name="Percifield R."/>
            <person name="Hawkins J."/>
            <person name="Pontaroli A.C."/>
            <person name="Estep M."/>
            <person name="Feng L."/>
            <person name="Vaughn J.N."/>
            <person name="Grimwood J."/>
            <person name="Jenkins J."/>
            <person name="Barry K."/>
            <person name="Lindquist E."/>
            <person name="Hellsten U."/>
            <person name="Deshpande S."/>
            <person name="Wang X."/>
            <person name="Wu X."/>
            <person name="Mitros T."/>
            <person name="Triplett J."/>
            <person name="Yang X."/>
            <person name="Ye C.Y."/>
            <person name="Mauro-Herrera M."/>
            <person name="Wang L."/>
            <person name="Li P."/>
            <person name="Sharma M."/>
            <person name="Sharma R."/>
            <person name="Ronald P.C."/>
            <person name="Panaud O."/>
            <person name="Kellogg E.A."/>
            <person name="Brutnell T.P."/>
            <person name="Doust A.N."/>
            <person name="Tuskan G.A."/>
            <person name="Rokhsar D."/>
            <person name="Devos K.M."/>
        </authorList>
    </citation>
    <scope>NUCLEOTIDE SEQUENCE [LARGE SCALE GENOMIC DNA]</scope>
    <source>
        <strain evidence="2">cv. Yugu1</strain>
    </source>
</reference>
<evidence type="ECO:0000313" key="2">
    <source>
        <dbReference type="Proteomes" id="UP000004995"/>
    </source>
</evidence>
<name>K3ZCK6_SETIT</name>